<gene>
    <name evidence="2" type="ORF">PK98_07015</name>
</gene>
<dbReference type="RefSeq" id="WP_039095311.1">
    <property type="nucleotide sequence ID" value="NZ_JTDN01000001.1"/>
</dbReference>
<keyword evidence="2" id="KW-0456">Lyase</keyword>
<dbReference type="Gene3D" id="1.10.10.1710">
    <property type="entry name" value="Deoxyribodipyrimidine photolyase-related"/>
    <property type="match status" value="1"/>
</dbReference>
<dbReference type="STRING" id="1572751.PK98_07015"/>
<dbReference type="Pfam" id="PF04244">
    <property type="entry name" value="DPRP"/>
    <property type="match status" value="1"/>
</dbReference>
<dbReference type="InterPro" id="IPR052551">
    <property type="entry name" value="UV-DNA_repair_photolyase"/>
</dbReference>
<dbReference type="GO" id="GO:0016829">
    <property type="term" value="F:lyase activity"/>
    <property type="evidence" value="ECO:0007669"/>
    <property type="project" value="UniProtKB-KW"/>
</dbReference>
<dbReference type="AlphaFoldDB" id="A0A0B2C1W0"/>
<accession>A0A0B2C1W0</accession>
<comment type="caution">
    <text evidence="2">The sequence shown here is derived from an EMBL/GenBank/DDBJ whole genome shotgun (WGS) entry which is preliminary data.</text>
</comment>
<evidence type="ECO:0000313" key="2">
    <source>
        <dbReference type="EMBL" id="KHL26227.1"/>
    </source>
</evidence>
<evidence type="ECO:0000313" key="3">
    <source>
        <dbReference type="Proteomes" id="UP000030988"/>
    </source>
</evidence>
<dbReference type="Gene3D" id="1.10.579.10">
    <property type="entry name" value="DNA Cyclobutane Dipyrimidine Photolyase, subunit A, domain 3"/>
    <property type="match status" value="1"/>
</dbReference>
<dbReference type="PANTHER" id="PTHR38657:SF1">
    <property type="entry name" value="SLR1343 PROTEIN"/>
    <property type="match status" value="1"/>
</dbReference>
<protein>
    <submittedName>
        <fullName evidence="2">Deoxyribodipyrimidine photolyase</fullName>
    </submittedName>
</protein>
<dbReference type="InterPro" id="IPR036134">
    <property type="entry name" value="Crypto/Photolyase_FAD-like_sf"/>
</dbReference>
<organism evidence="2 3">
    <name type="scientific">Croceibacterium mercuriale</name>
    <dbReference type="NCBI Taxonomy" id="1572751"/>
    <lineage>
        <taxon>Bacteria</taxon>
        <taxon>Pseudomonadati</taxon>
        <taxon>Pseudomonadota</taxon>
        <taxon>Alphaproteobacteria</taxon>
        <taxon>Sphingomonadales</taxon>
        <taxon>Erythrobacteraceae</taxon>
        <taxon>Croceibacterium</taxon>
    </lineage>
</organism>
<keyword evidence="3" id="KW-1185">Reference proteome</keyword>
<proteinExistence type="predicted"/>
<dbReference type="Proteomes" id="UP000030988">
    <property type="component" value="Unassembled WGS sequence"/>
</dbReference>
<dbReference type="OrthoDB" id="5288100at2"/>
<dbReference type="InterPro" id="IPR007357">
    <property type="entry name" value="PhrB-like"/>
</dbReference>
<dbReference type="PANTHER" id="PTHR38657">
    <property type="entry name" value="SLR1343 PROTEIN"/>
    <property type="match status" value="1"/>
</dbReference>
<evidence type="ECO:0000256" key="1">
    <source>
        <dbReference type="SAM" id="MobiDB-lite"/>
    </source>
</evidence>
<dbReference type="SUPFAM" id="SSF48173">
    <property type="entry name" value="Cryptochrome/photolyase FAD-binding domain"/>
    <property type="match status" value="1"/>
</dbReference>
<dbReference type="EMBL" id="JTDN01000001">
    <property type="protein sequence ID" value="KHL26227.1"/>
    <property type="molecule type" value="Genomic_DNA"/>
</dbReference>
<feature type="region of interest" description="Disordered" evidence="1">
    <location>
        <begin position="172"/>
        <end position="201"/>
    </location>
</feature>
<dbReference type="Gene3D" id="3.40.50.620">
    <property type="entry name" value="HUPs"/>
    <property type="match status" value="1"/>
</dbReference>
<dbReference type="InterPro" id="IPR014729">
    <property type="entry name" value="Rossmann-like_a/b/a_fold"/>
</dbReference>
<reference evidence="2 3" key="1">
    <citation type="submission" date="2014-11" db="EMBL/GenBank/DDBJ databases">
        <title>Draft genome sequence of Kirrobacter mercurialis.</title>
        <authorList>
            <person name="Coil D.A."/>
            <person name="Eisen J.A."/>
        </authorList>
    </citation>
    <scope>NUCLEOTIDE SEQUENCE [LARGE SCALE GENOMIC DNA]</scope>
    <source>
        <strain evidence="2 3">Coronado</strain>
    </source>
</reference>
<dbReference type="Gene3D" id="1.25.40.80">
    <property type="match status" value="1"/>
</dbReference>
<name>A0A0B2C1W0_9SPHN</name>
<sequence length="523" mass="58774">MPGPTPQPVLVPILGDQLTPTLSSLAGRTPADTIVLLMEVAEETTYVRHHKAKIALILSAMRHFAAEMRAAGWQVDHVGLEDPANTGSFTGEIARAITRHDAAAVQMVEPGELRVMQALRAFQAASPVPMRILPDDRFICSLPEFYSWSAGRRELRMEFFYRQMRTETGLLMDGAEPAGGQWNYDRDNREPPPRQLDAPPVPQFAPDAITAEVIAMVERLFPHHFGTLAHFHWPVTSVQAEQAAAAFMAQRLPHFGTWQDVMLHGQDDLFHSLLSTSLNLGLLDPLDLCRRAEAEYRAGRAPLNAVEGFIRQLLGWREFIRGMYWLHMPGLRDANWFGATRPLPDFYWTGETDMRCMADCVRSTRDNAHAHHIQRLMVLGNFALIAGISPQELEDWFLVVYADAYEWVELPNVAAMSQFADGGTLASKPYAASGNYINRMSDYCGACRYDVNQKTGPDACPFNPLYWDFMVRNRDRLEPNRRIGRIYANWDRMSESRRADTLASAKGVLDALVPAAPGWAHAQ</sequence>